<evidence type="ECO:0000313" key="2">
    <source>
        <dbReference type="Proteomes" id="UP000198211"/>
    </source>
</evidence>
<dbReference type="Proteomes" id="UP000198211">
    <property type="component" value="Unassembled WGS sequence"/>
</dbReference>
<comment type="caution">
    <text evidence="1">The sequence shown here is derived from an EMBL/GenBank/DDBJ whole genome shotgun (WGS) entry which is preliminary data.</text>
</comment>
<dbReference type="EMBL" id="NBNE01014110">
    <property type="protein sequence ID" value="OWY94603.1"/>
    <property type="molecule type" value="Genomic_DNA"/>
</dbReference>
<protein>
    <submittedName>
        <fullName evidence="1">Uncharacterized protein</fullName>
    </submittedName>
</protein>
<gene>
    <name evidence="1" type="ORF">PHMEG_00035618</name>
</gene>
<accession>A0A225UNM8</accession>
<evidence type="ECO:0000313" key="1">
    <source>
        <dbReference type="EMBL" id="OWY94603.1"/>
    </source>
</evidence>
<keyword evidence="2" id="KW-1185">Reference proteome</keyword>
<organism evidence="1 2">
    <name type="scientific">Phytophthora megakarya</name>
    <dbReference type="NCBI Taxonomy" id="4795"/>
    <lineage>
        <taxon>Eukaryota</taxon>
        <taxon>Sar</taxon>
        <taxon>Stramenopiles</taxon>
        <taxon>Oomycota</taxon>
        <taxon>Peronosporomycetes</taxon>
        <taxon>Peronosporales</taxon>
        <taxon>Peronosporaceae</taxon>
        <taxon>Phytophthora</taxon>
    </lineage>
</organism>
<reference evidence="2" key="1">
    <citation type="submission" date="2017-03" db="EMBL/GenBank/DDBJ databases">
        <title>Phytopthora megakarya and P. palmivora, two closely related causual agents of cacao black pod achieved similar genome size and gene model numbers by different mechanisms.</title>
        <authorList>
            <person name="Ali S."/>
            <person name="Shao J."/>
            <person name="Larry D.J."/>
            <person name="Kronmiller B."/>
            <person name="Shen D."/>
            <person name="Strem M.D."/>
            <person name="Melnick R.L."/>
            <person name="Guiltinan M.J."/>
            <person name="Tyler B.M."/>
            <person name="Meinhardt L.W."/>
            <person name="Bailey B.A."/>
        </authorList>
    </citation>
    <scope>NUCLEOTIDE SEQUENCE [LARGE SCALE GENOMIC DNA]</scope>
    <source>
        <strain evidence="2">zdho120</strain>
    </source>
</reference>
<dbReference type="AlphaFoldDB" id="A0A225UNM8"/>
<name>A0A225UNM8_9STRA</name>
<proteinExistence type="predicted"/>
<dbReference type="OrthoDB" id="121860at2759"/>
<sequence length="96" mass="11290">MAHVASCRYLRLECSEDDHPLFRREYARNNRERGVKSYSFYAAFLTVVQNMQDGATVAARYTSSSHFQIHGSFHRMKSWYVHVSSRREWLLCGLLV</sequence>